<keyword evidence="3" id="KW-0808">Transferase</keyword>
<dbReference type="GO" id="GO:0000209">
    <property type="term" value="P:protein polyubiquitination"/>
    <property type="evidence" value="ECO:0007669"/>
    <property type="project" value="TreeGrafter"/>
</dbReference>
<feature type="compositionally biased region" description="Low complexity" evidence="7">
    <location>
        <begin position="179"/>
        <end position="192"/>
    </location>
</feature>
<dbReference type="InterPro" id="IPR013083">
    <property type="entry name" value="Znf_RING/FYVE/PHD"/>
</dbReference>
<dbReference type="Proteomes" id="UP000037035">
    <property type="component" value="Unassembled WGS sequence"/>
</dbReference>
<keyword evidence="6" id="KW-0862">Zinc</keyword>
<keyword evidence="4" id="KW-0805">Transcription regulation</keyword>
<evidence type="ECO:0000313" key="9">
    <source>
        <dbReference type="EMBL" id="KNZ52579.1"/>
    </source>
</evidence>
<sequence length="334" mass="38507">MVQRFSKEAAHTVMFCPLTLAGKFMVKGSVGTAPTLPEMHQRSIHKPPDKSTRPLIQNERRMLESTNQNICAICLDIIIKTIQLISSMSAHSLAAMQFNENTQHQTIIVPCHHAEYCFRCMRIWTTSSTRCPICVQPIDHLVHRIDPLTKDFQTFYPLPIMPSLNDDNNHYSTHLAPRQSQPSSSQPAPSSSHTDNLVGIDRRRFIYHHSLYVKHIPSNKYTKFRPISSKHFLQEPPKHSSQSTQKYYTSAKLIKRTTHFLQRELRALPPHVLAHPIDHCIRVIIIILHRVDSNSTRALSISPSKFPFNHLMMIYWNGIKFFNIHPSLMIEHGF</sequence>
<evidence type="ECO:0000256" key="5">
    <source>
        <dbReference type="ARBA" id="ARBA00023163"/>
    </source>
</evidence>
<dbReference type="VEuPathDB" id="FungiDB:VP01_3515g2"/>
<evidence type="ECO:0000256" key="1">
    <source>
        <dbReference type="ARBA" id="ARBA00000900"/>
    </source>
</evidence>
<evidence type="ECO:0000313" key="10">
    <source>
        <dbReference type="Proteomes" id="UP000037035"/>
    </source>
</evidence>
<dbReference type="Pfam" id="PF13920">
    <property type="entry name" value="zf-C3HC4_3"/>
    <property type="match status" value="1"/>
</dbReference>
<dbReference type="InterPro" id="IPR001841">
    <property type="entry name" value="Znf_RING"/>
</dbReference>
<dbReference type="OrthoDB" id="21204at2759"/>
<evidence type="ECO:0000256" key="7">
    <source>
        <dbReference type="SAM" id="MobiDB-lite"/>
    </source>
</evidence>
<evidence type="ECO:0000256" key="6">
    <source>
        <dbReference type="PROSITE-ProRule" id="PRU00175"/>
    </source>
</evidence>
<protein>
    <recommendedName>
        <fullName evidence="2">RING-type E3 ubiquitin transferase</fullName>
        <ecNumber evidence="2">2.3.2.27</ecNumber>
    </recommendedName>
</protein>
<feature type="domain" description="RING-type" evidence="8">
    <location>
        <begin position="71"/>
        <end position="134"/>
    </location>
</feature>
<dbReference type="GO" id="GO:0006513">
    <property type="term" value="P:protein monoubiquitination"/>
    <property type="evidence" value="ECO:0007669"/>
    <property type="project" value="TreeGrafter"/>
</dbReference>
<dbReference type="EMBL" id="LAVV01008519">
    <property type="protein sequence ID" value="KNZ52579.1"/>
    <property type="molecule type" value="Genomic_DNA"/>
</dbReference>
<name>A0A0L6UVQ9_9BASI</name>
<dbReference type="AlphaFoldDB" id="A0A0L6UVQ9"/>
<dbReference type="GO" id="GO:0008270">
    <property type="term" value="F:zinc ion binding"/>
    <property type="evidence" value="ECO:0007669"/>
    <property type="project" value="UniProtKB-KW"/>
</dbReference>
<dbReference type="STRING" id="27349.A0A0L6UVQ9"/>
<dbReference type="Gene3D" id="3.30.40.10">
    <property type="entry name" value="Zinc/RING finger domain, C3HC4 (zinc finger)"/>
    <property type="match status" value="1"/>
</dbReference>
<keyword evidence="6" id="KW-0479">Metal-binding</keyword>
<keyword evidence="6" id="KW-0863">Zinc-finger</keyword>
<evidence type="ECO:0000256" key="3">
    <source>
        <dbReference type="ARBA" id="ARBA00022679"/>
    </source>
</evidence>
<comment type="catalytic activity">
    <reaction evidence="1">
        <text>S-ubiquitinyl-[E2 ubiquitin-conjugating enzyme]-L-cysteine + [acceptor protein]-L-lysine = [E2 ubiquitin-conjugating enzyme]-L-cysteine + N(6)-ubiquitinyl-[acceptor protein]-L-lysine.</text>
        <dbReference type="EC" id="2.3.2.27"/>
    </reaction>
</comment>
<accession>A0A0L6UVQ9</accession>
<organism evidence="9 10">
    <name type="scientific">Puccinia sorghi</name>
    <dbReference type="NCBI Taxonomy" id="27349"/>
    <lineage>
        <taxon>Eukaryota</taxon>
        <taxon>Fungi</taxon>
        <taxon>Dikarya</taxon>
        <taxon>Basidiomycota</taxon>
        <taxon>Pucciniomycotina</taxon>
        <taxon>Pucciniomycetes</taxon>
        <taxon>Pucciniales</taxon>
        <taxon>Pucciniaceae</taxon>
        <taxon>Puccinia</taxon>
    </lineage>
</organism>
<evidence type="ECO:0000256" key="4">
    <source>
        <dbReference type="ARBA" id="ARBA00023015"/>
    </source>
</evidence>
<evidence type="ECO:0000256" key="2">
    <source>
        <dbReference type="ARBA" id="ARBA00012483"/>
    </source>
</evidence>
<dbReference type="PANTHER" id="PTHR46077">
    <property type="entry name" value="E3 UBIQUITIN-PROTEIN LIGASE TOPORS"/>
    <property type="match status" value="1"/>
</dbReference>
<keyword evidence="10" id="KW-1185">Reference proteome</keyword>
<comment type="caution">
    <text evidence="9">The sequence shown here is derived from an EMBL/GenBank/DDBJ whole genome shotgun (WGS) entry which is preliminary data.</text>
</comment>
<keyword evidence="5" id="KW-0804">Transcription</keyword>
<gene>
    <name evidence="9" type="ORF">VP01_3515g2</name>
</gene>
<evidence type="ECO:0000259" key="8">
    <source>
        <dbReference type="PROSITE" id="PS50089"/>
    </source>
</evidence>
<dbReference type="PROSITE" id="PS50089">
    <property type="entry name" value="ZF_RING_2"/>
    <property type="match status" value="1"/>
</dbReference>
<dbReference type="SMART" id="SM00184">
    <property type="entry name" value="RING"/>
    <property type="match status" value="1"/>
</dbReference>
<dbReference type="SUPFAM" id="SSF57850">
    <property type="entry name" value="RING/U-box"/>
    <property type="match status" value="1"/>
</dbReference>
<dbReference type="GO" id="GO:0061630">
    <property type="term" value="F:ubiquitin protein ligase activity"/>
    <property type="evidence" value="ECO:0007669"/>
    <property type="project" value="UniProtKB-EC"/>
</dbReference>
<proteinExistence type="predicted"/>
<dbReference type="EC" id="2.3.2.27" evidence="2"/>
<feature type="region of interest" description="Disordered" evidence="7">
    <location>
        <begin position="169"/>
        <end position="194"/>
    </location>
</feature>
<reference evidence="9 10" key="1">
    <citation type="submission" date="2015-08" db="EMBL/GenBank/DDBJ databases">
        <title>Next Generation Sequencing and Analysis of the Genome of Puccinia sorghi L Schw, the Causal Agent of Maize Common Rust.</title>
        <authorList>
            <person name="Rochi L."/>
            <person name="Burguener G."/>
            <person name="Darino M."/>
            <person name="Turjanski A."/>
            <person name="Kreff E."/>
            <person name="Dieguez M.J."/>
            <person name="Sacco F."/>
        </authorList>
    </citation>
    <scope>NUCLEOTIDE SEQUENCE [LARGE SCALE GENOMIC DNA]</scope>
    <source>
        <strain evidence="9 10">RO10H11247</strain>
    </source>
</reference>
<dbReference type="PANTHER" id="PTHR46077:SF1">
    <property type="entry name" value="TOP1 BINDING ARGININE_SERINE RICH PROTEIN, E3 UBIQUITIN LIGASE"/>
    <property type="match status" value="1"/>
</dbReference>